<dbReference type="OrthoDB" id="3531194at2"/>
<dbReference type="SUPFAM" id="SSF160904">
    <property type="entry name" value="Jann2411-like"/>
    <property type="match status" value="1"/>
</dbReference>
<dbReference type="RefSeq" id="WP_091613735.1">
    <property type="nucleotide sequence ID" value="NZ_FOEF01000002.1"/>
</dbReference>
<dbReference type="PANTHER" id="PTHR35525:SF3">
    <property type="entry name" value="BLL6575 PROTEIN"/>
    <property type="match status" value="1"/>
</dbReference>
<dbReference type="InterPro" id="IPR023286">
    <property type="entry name" value="ABATE_dom_sf"/>
</dbReference>
<accession>A0A1H8SXY1</accession>
<dbReference type="Gene3D" id="1.10.3300.10">
    <property type="entry name" value="Jann2411-like domain"/>
    <property type="match status" value="1"/>
</dbReference>
<dbReference type="InterPro" id="IPR021005">
    <property type="entry name" value="Znf_CGNR"/>
</dbReference>
<evidence type="ECO:0000259" key="1">
    <source>
        <dbReference type="Pfam" id="PF11706"/>
    </source>
</evidence>
<dbReference type="Proteomes" id="UP000198582">
    <property type="component" value="Unassembled WGS sequence"/>
</dbReference>
<sequence length="174" mass="18786">MHFNPYGGSGAQVAADLATLSLRADVGAAEVLAVARTHAMALTEVTEDEAVRILAWGRRLWEVFGAPPGRRVDLVNDLLATAACRPYISRHDGRPPHLHYSSEGAGRVERVYGYTAGGLAHLVCEEPDRLGLCAREGCGVAYVDTSRNGRRRYCSTRCGTRVAVAEHRARQASA</sequence>
<keyword evidence="3" id="KW-1185">Reference proteome</keyword>
<evidence type="ECO:0000313" key="2">
    <source>
        <dbReference type="EMBL" id="SEO83375.1"/>
    </source>
</evidence>
<dbReference type="AlphaFoldDB" id="A0A1H8SXY1"/>
<dbReference type="InterPro" id="IPR010852">
    <property type="entry name" value="ABATE"/>
</dbReference>
<feature type="domain" description="Zinc finger CGNR" evidence="1">
    <location>
        <begin position="129"/>
        <end position="171"/>
    </location>
</feature>
<dbReference type="STRING" id="394193.SAMN04489732_102329"/>
<dbReference type="EMBL" id="FOEF01000002">
    <property type="protein sequence ID" value="SEO83375.1"/>
    <property type="molecule type" value="Genomic_DNA"/>
</dbReference>
<protein>
    <submittedName>
        <fullName evidence="2">CGNR zinc finger domain-containing protein</fullName>
    </submittedName>
</protein>
<gene>
    <name evidence="2" type="ORF">SAMN04489732_102329</name>
</gene>
<organism evidence="2 3">
    <name type="scientific">Amycolatopsis saalfeldensis</name>
    <dbReference type="NCBI Taxonomy" id="394193"/>
    <lineage>
        <taxon>Bacteria</taxon>
        <taxon>Bacillati</taxon>
        <taxon>Actinomycetota</taxon>
        <taxon>Actinomycetes</taxon>
        <taxon>Pseudonocardiales</taxon>
        <taxon>Pseudonocardiaceae</taxon>
        <taxon>Amycolatopsis</taxon>
    </lineage>
</organism>
<evidence type="ECO:0000313" key="3">
    <source>
        <dbReference type="Proteomes" id="UP000198582"/>
    </source>
</evidence>
<name>A0A1H8SXY1_9PSEU</name>
<reference evidence="2 3" key="1">
    <citation type="submission" date="2016-10" db="EMBL/GenBank/DDBJ databases">
        <authorList>
            <person name="de Groot N.N."/>
        </authorList>
    </citation>
    <scope>NUCLEOTIDE SEQUENCE [LARGE SCALE GENOMIC DNA]</scope>
    <source>
        <strain evidence="2 3">DSM 44993</strain>
    </source>
</reference>
<proteinExistence type="predicted"/>
<dbReference type="PANTHER" id="PTHR35525">
    <property type="entry name" value="BLL6575 PROTEIN"/>
    <property type="match status" value="1"/>
</dbReference>
<dbReference type="Pfam" id="PF11706">
    <property type="entry name" value="zf-CGNR"/>
    <property type="match status" value="1"/>
</dbReference>